<dbReference type="PANTHER" id="PTHR12289">
    <property type="entry name" value="METAXIN RELATED"/>
    <property type="match status" value="1"/>
</dbReference>
<evidence type="ECO:0000256" key="1">
    <source>
        <dbReference type="ARBA" id="ARBA00006475"/>
    </source>
</evidence>
<dbReference type="InterPro" id="IPR040079">
    <property type="entry name" value="Glutathione_S-Trfase"/>
</dbReference>
<dbReference type="InterPro" id="IPR026928">
    <property type="entry name" value="FAX/IsoI-like"/>
</dbReference>
<keyword evidence="5" id="KW-1185">Reference proteome</keyword>
<feature type="domain" description="Metaxin glutathione S-transferase" evidence="2">
    <location>
        <begin position="182"/>
        <end position="246"/>
    </location>
</feature>
<dbReference type="InterPro" id="IPR002347">
    <property type="entry name" value="SDR_fam"/>
</dbReference>
<dbReference type="Gene3D" id="1.20.1050.10">
    <property type="match status" value="1"/>
</dbReference>
<dbReference type="Pfam" id="PF13561">
    <property type="entry name" value="adh_short_C2"/>
    <property type="match status" value="1"/>
</dbReference>
<dbReference type="SUPFAM" id="SSF51735">
    <property type="entry name" value="NAD(P)-binding Rossmann-fold domains"/>
    <property type="match status" value="1"/>
</dbReference>
<evidence type="ECO:0000259" key="3">
    <source>
        <dbReference type="Pfam" id="PF17172"/>
    </source>
</evidence>
<dbReference type="CDD" id="cd03193">
    <property type="entry name" value="GST_C_Metaxin"/>
    <property type="match status" value="1"/>
</dbReference>
<reference evidence="4 5" key="1">
    <citation type="submission" date="2024-10" db="EMBL/GenBank/DDBJ databases">
        <authorList>
            <person name="Kim D."/>
        </authorList>
    </citation>
    <scope>NUCLEOTIDE SEQUENCE [LARGE SCALE GENOMIC DNA]</scope>
    <source>
        <strain evidence="4">BH-2024</strain>
    </source>
</reference>
<dbReference type="InterPro" id="IPR012336">
    <property type="entry name" value="Thioredoxin-like_fold"/>
</dbReference>
<dbReference type="PANTHER" id="PTHR12289:SF72">
    <property type="entry name" value="GST N-TERMINAL DOMAIN-CONTAINING PROTEIN"/>
    <property type="match status" value="1"/>
</dbReference>
<evidence type="ECO:0000313" key="5">
    <source>
        <dbReference type="Proteomes" id="UP001620626"/>
    </source>
</evidence>
<dbReference type="EMBL" id="JBICBT010000208">
    <property type="protein sequence ID" value="KAL3120515.1"/>
    <property type="molecule type" value="Genomic_DNA"/>
</dbReference>
<dbReference type="SUPFAM" id="SSF52833">
    <property type="entry name" value="Thioredoxin-like"/>
    <property type="match status" value="1"/>
</dbReference>
<dbReference type="InterPro" id="IPR033468">
    <property type="entry name" value="Metaxin_GST"/>
</dbReference>
<organism evidence="4 5">
    <name type="scientific">Heterodera trifolii</name>
    <dbReference type="NCBI Taxonomy" id="157864"/>
    <lineage>
        <taxon>Eukaryota</taxon>
        <taxon>Metazoa</taxon>
        <taxon>Ecdysozoa</taxon>
        <taxon>Nematoda</taxon>
        <taxon>Chromadorea</taxon>
        <taxon>Rhabditida</taxon>
        <taxon>Tylenchina</taxon>
        <taxon>Tylenchomorpha</taxon>
        <taxon>Tylenchoidea</taxon>
        <taxon>Heteroderidae</taxon>
        <taxon>Heteroderinae</taxon>
        <taxon>Heterodera</taxon>
    </lineage>
</organism>
<dbReference type="CDD" id="cd03080">
    <property type="entry name" value="GST_N_Metaxin_like"/>
    <property type="match status" value="1"/>
</dbReference>
<comment type="similarity">
    <text evidence="1">Belongs to the FAX family.</text>
</comment>
<protein>
    <submittedName>
        <fullName evidence="4">Uncharacterized protein</fullName>
    </submittedName>
</protein>
<feature type="domain" description="Thioredoxin-like fold" evidence="3">
    <location>
        <begin position="33"/>
        <end position="126"/>
    </location>
</feature>
<proteinExistence type="inferred from homology"/>
<dbReference type="SFLD" id="SFLDG01180">
    <property type="entry name" value="SUF1"/>
    <property type="match status" value="1"/>
</dbReference>
<dbReference type="InterPro" id="IPR036282">
    <property type="entry name" value="Glutathione-S-Trfase_C_sf"/>
</dbReference>
<dbReference type="AlphaFoldDB" id="A0ABD2LZ26"/>
<gene>
    <name evidence="4" type="ORF">niasHT_009340</name>
</gene>
<dbReference type="Gene3D" id="3.40.50.720">
    <property type="entry name" value="NAD(P)-binding Rossmann-like Domain"/>
    <property type="match status" value="1"/>
</dbReference>
<dbReference type="SFLD" id="SFLDG01200">
    <property type="entry name" value="SUF1.1"/>
    <property type="match status" value="1"/>
</dbReference>
<dbReference type="Pfam" id="PF17172">
    <property type="entry name" value="GST_N_4"/>
    <property type="match status" value="1"/>
</dbReference>
<dbReference type="Pfam" id="PF17171">
    <property type="entry name" value="GST_C_6"/>
    <property type="match status" value="1"/>
</dbReference>
<dbReference type="Proteomes" id="UP001620626">
    <property type="component" value="Unassembled WGS sequence"/>
</dbReference>
<accession>A0ABD2LZ26</accession>
<sequence length="644" mass="74373">MKASRGLIVRDWKPDVVYLVQFPRTHNVLSPSPFALKLETWLRINGLKYRNVNNEFTKASAKGQIPFIELNGRQFADSNLIIDQLRNHFKVSIDSRLSTHERALGRAFTILIEESLFRCLQYDRSIDFGWLATENGWAVHMSGFQKFLFQKIKLKKFQGFLKSVLMAQGYGRHSETEVEEIAKKDLIALSTLLGDKNFLFGEFPTTLDATLFGHLVQFTDTPLHSKAIKPMLEKNVPNLLAFVKRMKQRFWPDWDTILDSLALNPPVFGTEPSKPLNAWNCDKTKCGRGRFRAAVFAPTFSRRRFRAVVFAPGSFSRRRFRARFIFAPAKCAGLFSEQKCYKTVIKRLRHEENAPRAEPLNLEHLEIPNAYRIYKRTEIDEEQFLVADTGVFQIQGQNGPQRVYGGLDPRDERHLRGRNFFIDPACSVRYCFFHLVRNMKKQIRALGLTRVYNTDPIFAEKSKMITSLAFLPVHHLQAGLNALQAQLPAQLHGVFNWFLDNYTGRMRFNVRMSAPLFDPHEWSVYQRKLDRADRTNNFAEAFHRKLQRQFSCTHQTIWRFIDTIRSYLFATLSNTEMWRGVDKLFAKYEKLEVGEKTRQVTNLLPIGRMGVAEDLVGAAVFLASEASDYVVGQTFNVDGGSRLN</sequence>
<dbReference type="SFLD" id="SFLDS00019">
    <property type="entry name" value="Glutathione_Transferase_(cytos"/>
    <property type="match status" value="1"/>
</dbReference>
<name>A0ABD2LZ26_9BILA</name>
<evidence type="ECO:0000259" key="2">
    <source>
        <dbReference type="Pfam" id="PF17171"/>
    </source>
</evidence>
<dbReference type="SUPFAM" id="SSF47616">
    <property type="entry name" value="GST C-terminal domain-like"/>
    <property type="match status" value="1"/>
</dbReference>
<dbReference type="InterPro" id="IPR036291">
    <property type="entry name" value="NAD(P)-bd_dom_sf"/>
</dbReference>
<comment type="caution">
    <text evidence="4">The sequence shown here is derived from an EMBL/GenBank/DDBJ whole genome shotgun (WGS) entry which is preliminary data.</text>
</comment>
<dbReference type="InterPro" id="IPR036249">
    <property type="entry name" value="Thioredoxin-like_sf"/>
</dbReference>
<dbReference type="InterPro" id="IPR050931">
    <property type="entry name" value="Mito_Protein_Transport_Metaxin"/>
</dbReference>
<evidence type="ECO:0000313" key="4">
    <source>
        <dbReference type="EMBL" id="KAL3120515.1"/>
    </source>
</evidence>